<accession>K0REC7</accession>
<name>K0REC7_THAOC</name>
<dbReference type="Proteomes" id="UP000266841">
    <property type="component" value="Unassembled WGS sequence"/>
</dbReference>
<dbReference type="AlphaFoldDB" id="K0REC7"/>
<gene>
    <name evidence="1" type="ORF">THAOC_33865</name>
</gene>
<dbReference type="SUPFAM" id="SSF52058">
    <property type="entry name" value="L domain-like"/>
    <property type="match status" value="1"/>
</dbReference>
<dbReference type="PANTHER" id="PTHR45661">
    <property type="entry name" value="SURFACE ANTIGEN"/>
    <property type="match status" value="1"/>
</dbReference>
<dbReference type="SUPFAM" id="SSF48403">
    <property type="entry name" value="Ankyrin repeat"/>
    <property type="match status" value="1"/>
</dbReference>
<dbReference type="OrthoDB" id="191683at2759"/>
<comment type="caution">
    <text evidence="1">The sequence shown here is derived from an EMBL/GenBank/DDBJ whole genome shotgun (WGS) entry which is preliminary data.</text>
</comment>
<dbReference type="Gene3D" id="3.80.10.10">
    <property type="entry name" value="Ribonuclease Inhibitor"/>
    <property type="match status" value="1"/>
</dbReference>
<sequence length="673" mass="75990">MEAAEEEVEVEEEVEEDHYWIYTGEAEVPDDVTHVRVSDDVTVLPARVFSSRARLMAVELNKGLVEVGDRAFYSCSSLECVRMPTSVKTLGEYAFAQCDKLYHVEFPEDSRIGAITIGRGAFANCESLTKIKLPKSLSSLGKSAFQNCKRLTRADLAHTGLVAIEESVFFFCYSLEDVHLPVTVESINDKAFEYCYGLSTIVMHEGIKNINYLAFRGCRNLSIDTLPSTVETIGSGAISGCNLRQFASPLHCKELHVSAILAEKLKSIQIVGDDTRLIGYAERGGGCVEIPSLLRMNIPRSSEPDGKALFLPGRFISNLSITPNSTMAEDVYIKTFGEFNDKGCTLNRMKSRFKQLPLHEICFDYSNQHTEVTFEQVRECLGDNVEALLEKDCIGMTPLHIVACSTNHDIRLFQLLISRCHGALMDRDIFGRTALDYALLSDASEEVFYLLFEPFVKMGELPLNLELIDAAVEDNVPALQTWKVFSDYLERLFPALDLDWEDLFPMKVHQNSNMSIELYRWFARKAVQQRMMKMNTLTSTRLTKINEMIDSFHPLEFCGDVEAEEGEYQLWQRQVGPAWKLMKRWELKEATVLLELALWKCSLEDSSVGIGSRVEARISCGAEIIINEVVQFLSHGDFEAEIFGELFTLEEYNCESEEDGDYFGIVPGQDGDY</sequence>
<organism evidence="1 2">
    <name type="scientific">Thalassiosira oceanica</name>
    <name type="common">Marine diatom</name>
    <dbReference type="NCBI Taxonomy" id="159749"/>
    <lineage>
        <taxon>Eukaryota</taxon>
        <taxon>Sar</taxon>
        <taxon>Stramenopiles</taxon>
        <taxon>Ochrophyta</taxon>
        <taxon>Bacillariophyta</taxon>
        <taxon>Coscinodiscophyceae</taxon>
        <taxon>Thalassiosirophycidae</taxon>
        <taxon>Thalassiosirales</taxon>
        <taxon>Thalassiosiraceae</taxon>
        <taxon>Thalassiosira</taxon>
    </lineage>
</organism>
<dbReference type="Gene3D" id="1.25.40.20">
    <property type="entry name" value="Ankyrin repeat-containing domain"/>
    <property type="match status" value="1"/>
</dbReference>
<protein>
    <submittedName>
        <fullName evidence="1">Uncharacterized protein</fullName>
    </submittedName>
</protein>
<proteinExistence type="predicted"/>
<evidence type="ECO:0000313" key="2">
    <source>
        <dbReference type="Proteomes" id="UP000266841"/>
    </source>
</evidence>
<dbReference type="EMBL" id="AGNL01046979">
    <property type="protein sequence ID" value="EJK47416.1"/>
    <property type="molecule type" value="Genomic_DNA"/>
</dbReference>
<dbReference type="Pfam" id="PF13306">
    <property type="entry name" value="LRR_5"/>
    <property type="match status" value="1"/>
</dbReference>
<keyword evidence="2" id="KW-1185">Reference proteome</keyword>
<reference evidence="1 2" key="1">
    <citation type="journal article" date="2012" name="Genome Biol.">
        <title>Genome and low-iron response of an oceanic diatom adapted to chronic iron limitation.</title>
        <authorList>
            <person name="Lommer M."/>
            <person name="Specht M."/>
            <person name="Roy A.S."/>
            <person name="Kraemer L."/>
            <person name="Andreson R."/>
            <person name="Gutowska M.A."/>
            <person name="Wolf J."/>
            <person name="Bergner S.V."/>
            <person name="Schilhabel M.B."/>
            <person name="Klostermeier U.C."/>
            <person name="Beiko R.G."/>
            <person name="Rosenstiel P."/>
            <person name="Hippler M."/>
            <person name="Laroche J."/>
        </authorList>
    </citation>
    <scope>NUCLEOTIDE SEQUENCE [LARGE SCALE GENOMIC DNA]</scope>
    <source>
        <strain evidence="1 2">CCMP1005</strain>
    </source>
</reference>
<dbReference type="InterPro" id="IPR036770">
    <property type="entry name" value="Ankyrin_rpt-contain_sf"/>
</dbReference>
<dbReference type="InterPro" id="IPR026906">
    <property type="entry name" value="LRR_5"/>
</dbReference>
<evidence type="ECO:0000313" key="1">
    <source>
        <dbReference type="EMBL" id="EJK47416.1"/>
    </source>
</evidence>
<dbReference type="InterPro" id="IPR053139">
    <property type="entry name" value="Surface_bspA-like"/>
</dbReference>
<dbReference type="PANTHER" id="PTHR45661:SF3">
    <property type="entry name" value="IG-LIKE DOMAIN-CONTAINING PROTEIN"/>
    <property type="match status" value="1"/>
</dbReference>
<dbReference type="InterPro" id="IPR032675">
    <property type="entry name" value="LRR_dom_sf"/>
</dbReference>
<dbReference type="Pfam" id="PF12796">
    <property type="entry name" value="Ank_2"/>
    <property type="match status" value="1"/>
</dbReference>
<dbReference type="InterPro" id="IPR002110">
    <property type="entry name" value="Ankyrin_rpt"/>
</dbReference>